<gene>
    <name evidence="1" type="ORF">EVAR_90736_1</name>
</gene>
<reference evidence="1 2" key="1">
    <citation type="journal article" date="2019" name="Commun. Biol.">
        <title>The bagworm genome reveals a unique fibroin gene that provides high tensile strength.</title>
        <authorList>
            <person name="Kono N."/>
            <person name="Nakamura H."/>
            <person name="Ohtoshi R."/>
            <person name="Tomita M."/>
            <person name="Numata K."/>
            <person name="Arakawa K."/>
        </authorList>
    </citation>
    <scope>NUCLEOTIDE SEQUENCE [LARGE SCALE GENOMIC DNA]</scope>
</reference>
<keyword evidence="2" id="KW-1185">Reference proteome</keyword>
<dbReference type="Proteomes" id="UP000299102">
    <property type="component" value="Unassembled WGS sequence"/>
</dbReference>
<comment type="caution">
    <text evidence="1">The sequence shown here is derived from an EMBL/GenBank/DDBJ whole genome shotgun (WGS) entry which is preliminary data.</text>
</comment>
<proteinExistence type="predicted"/>
<evidence type="ECO:0000313" key="2">
    <source>
        <dbReference type="Proteomes" id="UP000299102"/>
    </source>
</evidence>
<accession>A0A4C1ZTG4</accession>
<dbReference type="AlphaFoldDB" id="A0A4C1ZTG4"/>
<protein>
    <submittedName>
        <fullName evidence="1">Uncharacterized protein</fullName>
    </submittedName>
</protein>
<sequence length="148" mass="16184">MDSPPDDTGQPPTNVLPFLLAPLSPSSFVNVSDAITMSCSEDDINKKIRLSRKRVRKERHRTSKLNITVNSQSTSLNNVPCFPYLSNIGPTHPSPATLSDSTSPSTKSIGRLEYNNNDIGPFIIHCQRIEVSPSAGSELYPVSFAEIL</sequence>
<evidence type="ECO:0000313" key="1">
    <source>
        <dbReference type="EMBL" id="GBP91776.1"/>
    </source>
</evidence>
<organism evidence="1 2">
    <name type="scientific">Eumeta variegata</name>
    <name type="common">Bagworm moth</name>
    <name type="synonym">Eumeta japonica</name>
    <dbReference type="NCBI Taxonomy" id="151549"/>
    <lineage>
        <taxon>Eukaryota</taxon>
        <taxon>Metazoa</taxon>
        <taxon>Ecdysozoa</taxon>
        <taxon>Arthropoda</taxon>
        <taxon>Hexapoda</taxon>
        <taxon>Insecta</taxon>
        <taxon>Pterygota</taxon>
        <taxon>Neoptera</taxon>
        <taxon>Endopterygota</taxon>
        <taxon>Lepidoptera</taxon>
        <taxon>Glossata</taxon>
        <taxon>Ditrysia</taxon>
        <taxon>Tineoidea</taxon>
        <taxon>Psychidae</taxon>
        <taxon>Oiketicinae</taxon>
        <taxon>Eumeta</taxon>
    </lineage>
</organism>
<dbReference type="EMBL" id="BGZK01002207">
    <property type="protein sequence ID" value="GBP91776.1"/>
    <property type="molecule type" value="Genomic_DNA"/>
</dbReference>
<name>A0A4C1ZTG4_EUMVA</name>